<proteinExistence type="predicted"/>
<evidence type="ECO:0000313" key="1">
    <source>
        <dbReference type="EMBL" id="JAE25228.1"/>
    </source>
</evidence>
<name>A0A0A9GX95_ARUDO</name>
<protein>
    <submittedName>
        <fullName evidence="1">Uncharacterized protein</fullName>
    </submittedName>
</protein>
<accession>A0A0A9GX95</accession>
<dbReference type="AlphaFoldDB" id="A0A0A9GX95"/>
<dbReference type="EMBL" id="GBRH01172668">
    <property type="protein sequence ID" value="JAE25228.1"/>
    <property type="molecule type" value="Transcribed_RNA"/>
</dbReference>
<sequence>MTPTRHQQCCPVGGLPRDRSSPALVAAPLAAAVGEGDRWILSQCQFHLLLSTATRPSF</sequence>
<reference evidence="1" key="1">
    <citation type="submission" date="2014-09" db="EMBL/GenBank/DDBJ databases">
        <authorList>
            <person name="Magalhaes I.L.F."/>
            <person name="Oliveira U."/>
            <person name="Santos F.R."/>
            <person name="Vidigal T.H.D.A."/>
            <person name="Brescovit A.D."/>
            <person name="Santos A.J."/>
        </authorList>
    </citation>
    <scope>NUCLEOTIDE SEQUENCE</scope>
    <source>
        <tissue evidence="1">Shoot tissue taken approximately 20 cm above the soil surface</tissue>
    </source>
</reference>
<reference evidence="1" key="2">
    <citation type="journal article" date="2015" name="Data Brief">
        <title>Shoot transcriptome of the giant reed, Arundo donax.</title>
        <authorList>
            <person name="Barrero R.A."/>
            <person name="Guerrero F.D."/>
            <person name="Moolhuijzen P."/>
            <person name="Goolsby J.A."/>
            <person name="Tidwell J."/>
            <person name="Bellgard S.E."/>
            <person name="Bellgard M.I."/>
        </authorList>
    </citation>
    <scope>NUCLEOTIDE SEQUENCE</scope>
    <source>
        <tissue evidence="1">Shoot tissue taken approximately 20 cm above the soil surface</tissue>
    </source>
</reference>
<organism evidence="1">
    <name type="scientific">Arundo donax</name>
    <name type="common">Giant reed</name>
    <name type="synonym">Donax arundinaceus</name>
    <dbReference type="NCBI Taxonomy" id="35708"/>
    <lineage>
        <taxon>Eukaryota</taxon>
        <taxon>Viridiplantae</taxon>
        <taxon>Streptophyta</taxon>
        <taxon>Embryophyta</taxon>
        <taxon>Tracheophyta</taxon>
        <taxon>Spermatophyta</taxon>
        <taxon>Magnoliopsida</taxon>
        <taxon>Liliopsida</taxon>
        <taxon>Poales</taxon>
        <taxon>Poaceae</taxon>
        <taxon>PACMAD clade</taxon>
        <taxon>Arundinoideae</taxon>
        <taxon>Arundineae</taxon>
        <taxon>Arundo</taxon>
    </lineage>
</organism>